<protein>
    <submittedName>
        <fullName evidence="1">Uncharacterized protein</fullName>
    </submittedName>
</protein>
<organism evidence="1 2">
    <name type="scientific">Rhizobium helianthi</name>
    <dbReference type="NCBI Taxonomy" id="1132695"/>
    <lineage>
        <taxon>Bacteria</taxon>
        <taxon>Pseudomonadati</taxon>
        <taxon>Pseudomonadota</taxon>
        <taxon>Alphaproteobacteria</taxon>
        <taxon>Hyphomicrobiales</taxon>
        <taxon>Rhizobiaceae</taxon>
        <taxon>Rhizobium/Agrobacterium group</taxon>
        <taxon>Rhizobium</taxon>
    </lineage>
</organism>
<evidence type="ECO:0000313" key="2">
    <source>
        <dbReference type="Proteomes" id="UP001597322"/>
    </source>
</evidence>
<dbReference type="EMBL" id="JBHUEQ010000017">
    <property type="protein sequence ID" value="MFD1745819.1"/>
    <property type="molecule type" value="Genomic_DNA"/>
</dbReference>
<comment type="caution">
    <text evidence="1">The sequence shown here is derived from an EMBL/GenBank/DDBJ whole genome shotgun (WGS) entry which is preliminary data.</text>
</comment>
<sequence length="49" mass="5544">MAFGSSRIFELRGSREERQILAKLLQKSHSVVNHRLIFFGGPKPALSFS</sequence>
<name>A0ABW4M3H2_9HYPH</name>
<dbReference type="Proteomes" id="UP001597322">
    <property type="component" value="Unassembled WGS sequence"/>
</dbReference>
<gene>
    <name evidence="1" type="ORF">ACFSE1_10140</name>
</gene>
<accession>A0ABW4M3H2</accession>
<evidence type="ECO:0000313" key="1">
    <source>
        <dbReference type="EMBL" id="MFD1745819.1"/>
    </source>
</evidence>
<proteinExistence type="predicted"/>
<reference evidence="2" key="1">
    <citation type="journal article" date="2019" name="Int. J. Syst. Evol. Microbiol.">
        <title>The Global Catalogue of Microorganisms (GCM) 10K type strain sequencing project: providing services to taxonomists for standard genome sequencing and annotation.</title>
        <authorList>
            <consortium name="The Broad Institute Genomics Platform"/>
            <consortium name="The Broad Institute Genome Sequencing Center for Infectious Disease"/>
            <person name="Wu L."/>
            <person name="Ma J."/>
        </authorList>
    </citation>
    <scope>NUCLEOTIDE SEQUENCE [LARGE SCALE GENOMIC DNA]</scope>
    <source>
        <strain evidence="2">CG52</strain>
    </source>
</reference>
<keyword evidence="2" id="KW-1185">Reference proteome</keyword>